<evidence type="ECO:0000256" key="11">
    <source>
        <dbReference type="ARBA" id="ARBA00022792"/>
    </source>
</evidence>
<accession>A0AAD3CZS1</accession>
<evidence type="ECO:0000256" key="17">
    <source>
        <dbReference type="ARBA" id="ARBA00023264"/>
    </source>
</evidence>
<comment type="subcellular location">
    <subcellularLocation>
        <location evidence="2">Mitochondrion inner membrane</location>
        <topology evidence="2">Peripheral membrane protein</topology>
        <orientation evidence="2">Matrix side</orientation>
    </subcellularLocation>
</comment>
<evidence type="ECO:0000256" key="5">
    <source>
        <dbReference type="ARBA" id="ARBA00005458"/>
    </source>
</evidence>
<comment type="similarity">
    <text evidence="5">Belongs to the TAM41 family.</text>
</comment>
<dbReference type="PANTHER" id="PTHR13619">
    <property type="entry name" value="PHOSPHATIDATE CYTIDYLYLTRANSFERASE, MITOCHONDRIAL"/>
    <property type="match status" value="1"/>
</dbReference>
<dbReference type="InterPro" id="IPR015222">
    <property type="entry name" value="Tam41"/>
</dbReference>
<evidence type="ECO:0000313" key="20">
    <source>
        <dbReference type="Proteomes" id="UP001054902"/>
    </source>
</evidence>
<dbReference type="Pfam" id="PF09139">
    <property type="entry name" value="Tam41_Mmp37"/>
    <property type="match status" value="1"/>
</dbReference>
<keyword evidence="20" id="KW-1185">Reference proteome</keyword>
<name>A0AAD3CZS1_9STRA</name>
<evidence type="ECO:0000256" key="12">
    <source>
        <dbReference type="ARBA" id="ARBA00022842"/>
    </source>
</evidence>
<sequence length="351" mass="39412">MSHDGKLTNDEDLEQILNSFPQENVALTFGYGSGVFAQTSGAVSEDDLPMIDLIFASSNSKKWHEENLKRNANHYSLLSRTLGSDFINVVQQWGAGVYFNPMVTVDAVRKRSVKYGVIDELLLRKDLKEWDSIYISGRLQKPCLFLNTKQSDEILELQEEHNLKYALSTALLLLDTDNHQIESERVDMHHLFETIASLSYLGDPRMAAGAEDPLKVRNLVHSPGQYDRFYKLYQSQLFKLQKEGILSINEGNKSIQVNLLERSTRLFIHRQLPEKLSYNIKALVHDISNASGQVPAKKMKLSGNIIKGQLSKIIATPAKFQSAKGLVTAGIVKSARYAYAKLKKGALKSIA</sequence>
<evidence type="ECO:0000256" key="7">
    <source>
        <dbReference type="ARBA" id="ARBA00018337"/>
    </source>
</evidence>
<protein>
    <recommendedName>
        <fullName evidence="7">Phosphatidate cytidylyltransferase, mitochondrial</fullName>
        <ecNumber evidence="6">2.7.7.41</ecNumber>
    </recommendedName>
    <alternativeName>
        <fullName evidence="18">CDP-diacylglycerol synthase</fullName>
    </alternativeName>
</protein>
<reference evidence="19 20" key="1">
    <citation type="journal article" date="2021" name="Sci. Rep.">
        <title>The genome of the diatom Chaetoceros tenuissimus carries an ancient integrated fragment of an extant virus.</title>
        <authorList>
            <person name="Hongo Y."/>
            <person name="Kimura K."/>
            <person name="Takaki Y."/>
            <person name="Yoshida Y."/>
            <person name="Baba S."/>
            <person name="Kobayashi G."/>
            <person name="Nagasaki K."/>
            <person name="Hano T."/>
            <person name="Tomaru Y."/>
        </authorList>
    </citation>
    <scope>NUCLEOTIDE SEQUENCE [LARGE SCALE GENOMIC DNA]</scope>
    <source>
        <strain evidence="19 20">NIES-3715</strain>
    </source>
</reference>
<keyword evidence="17" id="KW-1208">Phospholipid metabolism</keyword>
<evidence type="ECO:0000256" key="9">
    <source>
        <dbReference type="ARBA" id="ARBA00022679"/>
    </source>
</evidence>
<evidence type="ECO:0000256" key="10">
    <source>
        <dbReference type="ARBA" id="ARBA00022695"/>
    </source>
</evidence>
<dbReference type="EC" id="2.7.7.41" evidence="6"/>
<keyword evidence="11" id="KW-0999">Mitochondrion inner membrane</keyword>
<evidence type="ECO:0000256" key="4">
    <source>
        <dbReference type="ARBA" id="ARBA00005189"/>
    </source>
</evidence>
<keyword evidence="16" id="KW-0594">Phospholipid biosynthesis</keyword>
<dbReference type="EMBL" id="BLLK01000047">
    <property type="protein sequence ID" value="GFH54156.1"/>
    <property type="molecule type" value="Genomic_DNA"/>
</dbReference>
<keyword evidence="12" id="KW-0460">Magnesium</keyword>
<evidence type="ECO:0000256" key="1">
    <source>
        <dbReference type="ARBA" id="ARBA00001946"/>
    </source>
</evidence>
<evidence type="ECO:0000256" key="3">
    <source>
        <dbReference type="ARBA" id="ARBA00005119"/>
    </source>
</evidence>
<keyword evidence="9" id="KW-0808">Transferase</keyword>
<proteinExistence type="inferred from homology"/>
<keyword evidence="13" id="KW-0443">Lipid metabolism</keyword>
<comment type="pathway">
    <text evidence="3">Phospholipid metabolism; CDP-diacylglycerol biosynthesis; CDP-diacylglycerol from sn-glycerol 3-phosphate: step 3/3.</text>
</comment>
<keyword evidence="15" id="KW-0472">Membrane</keyword>
<evidence type="ECO:0000256" key="15">
    <source>
        <dbReference type="ARBA" id="ARBA00023136"/>
    </source>
</evidence>
<comment type="caution">
    <text evidence="19">The sequence shown here is derived from an EMBL/GenBank/DDBJ whole genome shotgun (WGS) entry which is preliminary data.</text>
</comment>
<gene>
    <name evidence="19" type="ORF">CTEN210_10632</name>
</gene>
<comment type="pathway">
    <text evidence="4">Lipid metabolism.</text>
</comment>
<evidence type="ECO:0000256" key="18">
    <source>
        <dbReference type="ARBA" id="ARBA00029893"/>
    </source>
</evidence>
<dbReference type="AlphaFoldDB" id="A0AAD3CZS1"/>
<keyword evidence="8" id="KW-0444">Lipid biosynthesis</keyword>
<evidence type="ECO:0000256" key="13">
    <source>
        <dbReference type="ARBA" id="ARBA00023098"/>
    </source>
</evidence>
<dbReference type="GO" id="GO:0032049">
    <property type="term" value="P:cardiolipin biosynthetic process"/>
    <property type="evidence" value="ECO:0007669"/>
    <property type="project" value="InterPro"/>
</dbReference>
<dbReference type="GO" id="GO:0016024">
    <property type="term" value="P:CDP-diacylglycerol biosynthetic process"/>
    <property type="evidence" value="ECO:0007669"/>
    <property type="project" value="TreeGrafter"/>
</dbReference>
<dbReference type="PIRSF" id="PIRSF028840">
    <property type="entry name" value="Mmp37"/>
    <property type="match status" value="1"/>
</dbReference>
<evidence type="ECO:0000256" key="6">
    <source>
        <dbReference type="ARBA" id="ARBA00012487"/>
    </source>
</evidence>
<evidence type="ECO:0000313" key="19">
    <source>
        <dbReference type="EMBL" id="GFH54156.1"/>
    </source>
</evidence>
<dbReference type="GO" id="GO:0004605">
    <property type="term" value="F:phosphatidate cytidylyltransferase activity"/>
    <property type="evidence" value="ECO:0007669"/>
    <property type="project" value="UniProtKB-EC"/>
</dbReference>
<evidence type="ECO:0000256" key="16">
    <source>
        <dbReference type="ARBA" id="ARBA00023209"/>
    </source>
</evidence>
<keyword evidence="14" id="KW-0496">Mitochondrion</keyword>
<dbReference type="Proteomes" id="UP001054902">
    <property type="component" value="Unassembled WGS sequence"/>
</dbReference>
<keyword evidence="10" id="KW-0548">Nucleotidyltransferase</keyword>
<dbReference type="PANTHER" id="PTHR13619:SF0">
    <property type="entry name" value="PHOSPHATIDATE CYTIDYLYLTRANSFERASE, MITOCHONDRIAL"/>
    <property type="match status" value="1"/>
</dbReference>
<dbReference type="GO" id="GO:0005743">
    <property type="term" value="C:mitochondrial inner membrane"/>
    <property type="evidence" value="ECO:0007669"/>
    <property type="project" value="UniProtKB-SubCell"/>
</dbReference>
<organism evidence="19 20">
    <name type="scientific">Chaetoceros tenuissimus</name>
    <dbReference type="NCBI Taxonomy" id="426638"/>
    <lineage>
        <taxon>Eukaryota</taxon>
        <taxon>Sar</taxon>
        <taxon>Stramenopiles</taxon>
        <taxon>Ochrophyta</taxon>
        <taxon>Bacillariophyta</taxon>
        <taxon>Coscinodiscophyceae</taxon>
        <taxon>Chaetocerotophycidae</taxon>
        <taxon>Chaetocerotales</taxon>
        <taxon>Chaetocerotaceae</taxon>
        <taxon>Chaetoceros</taxon>
    </lineage>
</organism>
<evidence type="ECO:0000256" key="8">
    <source>
        <dbReference type="ARBA" id="ARBA00022516"/>
    </source>
</evidence>
<comment type="cofactor">
    <cofactor evidence="1">
        <name>Mg(2+)</name>
        <dbReference type="ChEBI" id="CHEBI:18420"/>
    </cofactor>
</comment>
<evidence type="ECO:0000256" key="2">
    <source>
        <dbReference type="ARBA" id="ARBA00004443"/>
    </source>
</evidence>
<evidence type="ECO:0000256" key="14">
    <source>
        <dbReference type="ARBA" id="ARBA00023128"/>
    </source>
</evidence>